<dbReference type="EMBL" id="BLXT01001278">
    <property type="protein sequence ID" value="GFN84143.1"/>
    <property type="molecule type" value="Genomic_DNA"/>
</dbReference>
<protein>
    <recommendedName>
        <fullName evidence="4">RNase H type-1 domain-containing protein</fullName>
    </recommendedName>
</protein>
<organism evidence="2 3">
    <name type="scientific">Plakobranchus ocellatus</name>
    <dbReference type="NCBI Taxonomy" id="259542"/>
    <lineage>
        <taxon>Eukaryota</taxon>
        <taxon>Metazoa</taxon>
        <taxon>Spiralia</taxon>
        <taxon>Lophotrochozoa</taxon>
        <taxon>Mollusca</taxon>
        <taxon>Gastropoda</taxon>
        <taxon>Heterobranchia</taxon>
        <taxon>Euthyneura</taxon>
        <taxon>Panpulmonata</taxon>
        <taxon>Sacoglossa</taxon>
        <taxon>Placobranchoidea</taxon>
        <taxon>Plakobranchidae</taxon>
        <taxon>Plakobranchus</taxon>
    </lineage>
</organism>
<proteinExistence type="predicted"/>
<evidence type="ECO:0008006" key="4">
    <source>
        <dbReference type="Google" id="ProtNLM"/>
    </source>
</evidence>
<evidence type="ECO:0000313" key="2">
    <source>
        <dbReference type="EMBL" id="GFN84143.1"/>
    </source>
</evidence>
<name>A0AAV3YQ28_9GAST</name>
<feature type="region of interest" description="Disordered" evidence="1">
    <location>
        <begin position="1"/>
        <end position="29"/>
    </location>
</feature>
<comment type="caution">
    <text evidence="2">The sequence shown here is derived from an EMBL/GenBank/DDBJ whole genome shotgun (WGS) entry which is preliminary data.</text>
</comment>
<dbReference type="AlphaFoldDB" id="A0AAV3YQ28"/>
<evidence type="ECO:0000313" key="3">
    <source>
        <dbReference type="Proteomes" id="UP000735302"/>
    </source>
</evidence>
<accession>A0AAV3YQ28</accession>
<gene>
    <name evidence="2" type="ORF">PoB_001064900</name>
</gene>
<dbReference type="Proteomes" id="UP000735302">
    <property type="component" value="Unassembled WGS sequence"/>
</dbReference>
<sequence>MLLRGRFGTPQLRSWSSQPDGCEPLSLRRGEQTSWPRKYTFELAKEAAGRSCATRCGHLQALVQSLGGSGREIMGGVVLLADYLQKTEAKQTVVQWLPSHVGVIGNEIAMEEPNHNHGNHQFCQILGKSCDAASPSSGVRRSYLMVKDSPNSMKPLRRMIINRVCTGETQ</sequence>
<evidence type="ECO:0000256" key="1">
    <source>
        <dbReference type="SAM" id="MobiDB-lite"/>
    </source>
</evidence>
<reference evidence="2 3" key="1">
    <citation type="journal article" date="2021" name="Elife">
        <title>Chloroplast acquisition without the gene transfer in kleptoplastic sea slugs, Plakobranchus ocellatus.</title>
        <authorList>
            <person name="Maeda T."/>
            <person name="Takahashi S."/>
            <person name="Yoshida T."/>
            <person name="Shimamura S."/>
            <person name="Takaki Y."/>
            <person name="Nagai Y."/>
            <person name="Toyoda A."/>
            <person name="Suzuki Y."/>
            <person name="Arimoto A."/>
            <person name="Ishii H."/>
            <person name="Satoh N."/>
            <person name="Nishiyama T."/>
            <person name="Hasebe M."/>
            <person name="Maruyama T."/>
            <person name="Minagawa J."/>
            <person name="Obokata J."/>
            <person name="Shigenobu S."/>
        </authorList>
    </citation>
    <scope>NUCLEOTIDE SEQUENCE [LARGE SCALE GENOMIC DNA]</scope>
</reference>
<keyword evidence="3" id="KW-1185">Reference proteome</keyword>